<dbReference type="AlphaFoldDB" id="A0A543CEW3"/>
<dbReference type="OrthoDB" id="3398488at2"/>
<dbReference type="EMBL" id="VFOZ01000001">
    <property type="protein sequence ID" value="TQL95642.1"/>
    <property type="molecule type" value="Genomic_DNA"/>
</dbReference>
<feature type="compositionally biased region" description="Acidic residues" evidence="1">
    <location>
        <begin position="1"/>
        <end position="17"/>
    </location>
</feature>
<evidence type="ECO:0000313" key="2">
    <source>
        <dbReference type="EMBL" id="TQL95642.1"/>
    </source>
</evidence>
<sequence>MSDQDIELSIETPENDAAEQYAHDDERSEPLTVPAEANDADAAEQHTPVHDSSERWPDTVPTEANEADAVDQHIAVPDDQSDEDDHQ</sequence>
<organism evidence="2 3">
    <name type="scientific">Actinoallomurus bryophytorum</name>
    <dbReference type="NCBI Taxonomy" id="1490222"/>
    <lineage>
        <taxon>Bacteria</taxon>
        <taxon>Bacillati</taxon>
        <taxon>Actinomycetota</taxon>
        <taxon>Actinomycetes</taxon>
        <taxon>Streptosporangiales</taxon>
        <taxon>Thermomonosporaceae</taxon>
        <taxon>Actinoallomurus</taxon>
    </lineage>
</organism>
<dbReference type="Proteomes" id="UP000316096">
    <property type="component" value="Unassembled WGS sequence"/>
</dbReference>
<proteinExistence type="predicted"/>
<keyword evidence="3" id="KW-1185">Reference proteome</keyword>
<feature type="compositionally biased region" description="Basic and acidic residues" evidence="1">
    <location>
        <begin position="43"/>
        <end position="57"/>
    </location>
</feature>
<gene>
    <name evidence="2" type="ORF">FB559_1150</name>
</gene>
<reference evidence="2 3" key="1">
    <citation type="submission" date="2019-06" db="EMBL/GenBank/DDBJ databases">
        <title>Sequencing the genomes of 1000 actinobacteria strains.</title>
        <authorList>
            <person name="Klenk H.-P."/>
        </authorList>
    </citation>
    <scope>NUCLEOTIDE SEQUENCE [LARGE SCALE GENOMIC DNA]</scope>
    <source>
        <strain evidence="2 3">DSM 102200</strain>
    </source>
</reference>
<evidence type="ECO:0000256" key="1">
    <source>
        <dbReference type="SAM" id="MobiDB-lite"/>
    </source>
</evidence>
<protein>
    <submittedName>
        <fullName evidence="2">Uncharacterized protein</fullName>
    </submittedName>
</protein>
<accession>A0A543CEW3</accession>
<name>A0A543CEW3_9ACTN</name>
<comment type="caution">
    <text evidence="2">The sequence shown here is derived from an EMBL/GenBank/DDBJ whole genome shotgun (WGS) entry which is preliminary data.</text>
</comment>
<dbReference type="RefSeq" id="WP_141954000.1">
    <property type="nucleotide sequence ID" value="NZ_VFOZ01000001.1"/>
</dbReference>
<feature type="region of interest" description="Disordered" evidence="1">
    <location>
        <begin position="1"/>
        <end position="87"/>
    </location>
</feature>
<evidence type="ECO:0000313" key="3">
    <source>
        <dbReference type="Proteomes" id="UP000316096"/>
    </source>
</evidence>